<dbReference type="AlphaFoldDB" id="A0A420WPL3"/>
<organism evidence="5 6">
    <name type="scientific">Oceanibaculum indicum</name>
    <dbReference type="NCBI Taxonomy" id="526216"/>
    <lineage>
        <taxon>Bacteria</taxon>
        <taxon>Pseudomonadati</taxon>
        <taxon>Pseudomonadota</taxon>
        <taxon>Alphaproteobacteria</taxon>
        <taxon>Rhodospirillales</taxon>
        <taxon>Oceanibaculaceae</taxon>
        <taxon>Oceanibaculum</taxon>
    </lineage>
</organism>
<accession>A0A420WPL3</accession>
<name>A0A420WPL3_9PROT</name>
<evidence type="ECO:0000259" key="4">
    <source>
        <dbReference type="PROSITE" id="PS50949"/>
    </source>
</evidence>
<dbReference type="Gene3D" id="1.10.10.10">
    <property type="entry name" value="Winged helix-like DNA-binding domain superfamily/Winged helix DNA-binding domain"/>
    <property type="match status" value="1"/>
</dbReference>
<sequence>MNNRIGGNPDFSSAPLKSIRAADSVNRVYQEIKELAVEYRFRPGQKVNEVDLAEKLGVSRTPVREALNRLVRDGFMSFVPNKGFFARELSADTVRQLYELRAAIECAAYKLACTRATDREIEDAVRPWEIATDPATGFSQTRMAEADEAFHMAVARLSKNPEMIDALERINARIRFFRRTDMETQPRRQETFGQHARIIEHLRRREPEAGAPILEQHVTLSSAHAILVTKEVIARIFLGPAA</sequence>
<dbReference type="SMART" id="SM00345">
    <property type="entry name" value="HTH_GNTR"/>
    <property type="match status" value="1"/>
</dbReference>
<dbReference type="OrthoDB" id="9812290at2"/>
<dbReference type="InterPro" id="IPR036390">
    <property type="entry name" value="WH_DNA-bd_sf"/>
</dbReference>
<gene>
    <name evidence="5" type="ORF">BCL74_0632</name>
</gene>
<dbReference type="Gene3D" id="1.20.120.530">
    <property type="entry name" value="GntR ligand-binding domain-like"/>
    <property type="match status" value="1"/>
</dbReference>
<protein>
    <submittedName>
        <fullName evidence="5">DNA-binding GntR family transcriptional regulator</fullName>
    </submittedName>
</protein>
<evidence type="ECO:0000256" key="1">
    <source>
        <dbReference type="ARBA" id="ARBA00023015"/>
    </source>
</evidence>
<dbReference type="InterPro" id="IPR011711">
    <property type="entry name" value="GntR_C"/>
</dbReference>
<feature type="domain" description="HTH gntR-type" evidence="4">
    <location>
        <begin position="22"/>
        <end position="89"/>
    </location>
</feature>
<dbReference type="GO" id="GO:0003677">
    <property type="term" value="F:DNA binding"/>
    <property type="evidence" value="ECO:0007669"/>
    <property type="project" value="UniProtKB-KW"/>
</dbReference>
<proteinExistence type="predicted"/>
<dbReference type="RefSeq" id="WP_008945268.1">
    <property type="nucleotide sequence ID" value="NZ_RBIG01000001.1"/>
</dbReference>
<dbReference type="InterPro" id="IPR000524">
    <property type="entry name" value="Tscrpt_reg_HTH_GntR"/>
</dbReference>
<dbReference type="PANTHER" id="PTHR43537">
    <property type="entry name" value="TRANSCRIPTIONAL REGULATOR, GNTR FAMILY"/>
    <property type="match status" value="1"/>
</dbReference>
<dbReference type="EMBL" id="RBIG01000001">
    <property type="protein sequence ID" value="RKQ72862.1"/>
    <property type="molecule type" value="Genomic_DNA"/>
</dbReference>
<dbReference type="Pfam" id="PF00392">
    <property type="entry name" value="GntR"/>
    <property type="match status" value="1"/>
</dbReference>
<keyword evidence="3" id="KW-0804">Transcription</keyword>
<dbReference type="Proteomes" id="UP000277424">
    <property type="component" value="Unassembled WGS sequence"/>
</dbReference>
<dbReference type="PRINTS" id="PR00035">
    <property type="entry name" value="HTHGNTR"/>
</dbReference>
<evidence type="ECO:0000313" key="5">
    <source>
        <dbReference type="EMBL" id="RKQ72862.1"/>
    </source>
</evidence>
<evidence type="ECO:0000256" key="3">
    <source>
        <dbReference type="ARBA" id="ARBA00023163"/>
    </source>
</evidence>
<evidence type="ECO:0000256" key="2">
    <source>
        <dbReference type="ARBA" id="ARBA00023125"/>
    </source>
</evidence>
<dbReference type="InterPro" id="IPR036388">
    <property type="entry name" value="WH-like_DNA-bd_sf"/>
</dbReference>
<dbReference type="PANTHER" id="PTHR43537:SF45">
    <property type="entry name" value="GNTR FAMILY REGULATORY PROTEIN"/>
    <property type="match status" value="1"/>
</dbReference>
<dbReference type="PROSITE" id="PS50949">
    <property type="entry name" value="HTH_GNTR"/>
    <property type="match status" value="1"/>
</dbReference>
<comment type="caution">
    <text evidence="5">The sequence shown here is derived from an EMBL/GenBank/DDBJ whole genome shotgun (WGS) entry which is preliminary data.</text>
</comment>
<dbReference type="GO" id="GO:0003700">
    <property type="term" value="F:DNA-binding transcription factor activity"/>
    <property type="evidence" value="ECO:0007669"/>
    <property type="project" value="InterPro"/>
</dbReference>
<dbReference type="SMART" id="SM00895">
    <property type="entry name" value="FCD"/>
    <property type="match status" value="1"/>
</dbReference>
<evidence type="ECO:0000313" key="6">
    <source>
        <dbReference type="Proteomes" id="UP000277424"/>
    </source>
</evidence>
<keyword evidence="2 5" id="KW-0238">DNA-binding</keyword>
<dbReference type="InterPro" id="IPR008920">
    <property type="entry name" value="TF_FadR/GntR_C"/>
</dbReference>
<reference evidence="5 6" key="1">
    <citation type="submission" date="2018-10" db="EMBL/GenBank/DDBJ databases">
        <title>Comparative analysis of microorganisms from saline springs in Andes Mountain Range, Colombia.</title>
        <authorList>
            <person name="Rubin E."/>
        </authorList>
    </citation>
    <scope>NUCLEOTIDE SEQUENCE [LARGE SCALE GENOMIC DNA]</scope>
    <source>
        <strain evidence="5 6">USBA 36</strain>
    </source>
</reference>
<dbReference type="Pfam" id="PF07729">
    <property type="entry name" value="FCD"/>
    <property type="match status" value="1"/>
</dbReference>
<dbReference type="SUPFAM" id="SSF46785">
    <property type="entry name" value="Winged helix' DNA-binding domain"/>
    <property type="match status" value="1"/>
</dbReference>
<dbReference type="SUPFAM" id="SSF48008">
    <property type="entry name" value="GntR ligand-binding domain-like"/>
    <property type="match status" value="1"/>
</dbReference>
<dbReference type="CDD" id="cd07377">
    <property type="entry name" value="WHTH_GntR"/>
    <property type="match status" value="1"/>
</dbReference>
<keyword evidence="1" id="KW-0805">Transcription regulation</keyword>